<keyword evidence="3" id="KW-1185">Reference proteome</keyword>
<reference evidence="2 3" key="1">
    <citation type="submission" date="2015-10" db="EMBL/GenBank/DDBJ databases">
        <title>Full genome of DAOMC 229536 Phialocephala scopiformis, a fungal endophyte of spruce producing the potent anti-insectan compound rugulosin.</title>
        <authorList>
            <consortium name="DOE Joint Genome Institute"/>
            <person name="Walker A.K."/>
            <person name="Frasz S.L."/>
            <person name="Seifert K.A."/>
            <person name="Miller J.D."/>
            <person name="Mondo S.J."/>
            <person name="Labutti K."/>
            <person name="Lipzen A."/>
            <person name="Dockter R."/>
            <person name="Kennedy M."/>
            <person name="Grigoriev I.V."/>
            <person name="Spatafora J.W."/>
        </authorList>
    </citation>
    <scope>NUCLEOTIDE SEQUENCE [LARGE SCALE GENOMIC DNA]</scope>
    <source>
        <strain evidence="2 3">CBS 120377</strain>
    </source>
</reference>
<feature type="compositionally biased region" description="Polar residues" evidence="1">
    <location>
        <begin position="1"/>
        <end position="12"/>
    </location>
</feature>
<dbReference type="RefSeq" id="XP_018064398.1">
    <property type="nucleotide sequence ID" value="XM_018206342.1"/>
</dbReference>
<feature type="region of interest" description="Disordered" evidence="1">
    <location>
        <begin position="1"/>
        <end position="36"/>
    </location>
</feature>
<dbReference type="AlphaFoldDB" id="A0A132BCR6"/>
<accession>A0A132BCR6</accession>
<dbReference type="Proteomes" id="UP000070700">
    <property type="component" value="Unassembled WGS sequence"/>
</dbReference>
<name>A0A132BCR6_MOLSC</name>
<organism evidence="2 3">
    <name type="scientific">Mollisia scopiformis</name>
    <name type="common">Conifer needle endophyte fungus</name>
    <name type="synonym">Phialocephala scopiformis</name>
    <dbReference type="NCBI Taxonomy" id="149040"/>
    <lineage>
        <taxon>Eukaryota</taxon>
        <taxon>Fungi</taxon>
        <taxon>Dikarya</taxon>
        <taxon>Ascomycota</taxon>
        <taxon>Pezizomycotina</taxon>
        <taxon>Leotiomycetes</taxon>
        <taxon>Helotiales</taxon>
        <taxon>Mollisiaceae</taxon>
        <taxon>Mollisia</taxon>
    </lineage>
</organism>
<evidence type="ECO:0000313" key="2">
    <source>
        <dbReference type="EMBL" id="KUJ10043.1"/>
    </source>
</evidence>
<sequence length="174" mass="19275">MNVYSRPQTHLTRTPFHSFPTKGTSRPSPLPLLPSRTTIYFHTSPKHLSKPPSPKSPLLLLRNRRRSRLPATRLLVRQLTKSSNMRTMMILRSLSMLHANGALQALGMDLRLVRLDGLDRLDRGVNVLGDVASVLGFDGVFVDLGCVVTVRLGRVGVHFGLLGEGPEGGHRDRV</sequence>
<evidence type="ECO:0000256" key="1">
    <source>
        <dbReference type="SAM" id="MobiDB-lite"/>
    </source>
</evidence>
<dbReference type="KEGG" id="psco:LY89DRAFT_268509"/>
<dbReference type="InParanoid" id="A0A132BCR6"/>
<proteinExistence type="predicted"/>
<protein>
    <submittedName>
        <fullName evidence="2">Uncharacterized protein</fullName>
    </submittedName>
</protein>
<gene>
    <name evidence="2" type="ORF">LY89DRAFT_268509</name>
</gene>
<dbReference type="EMBL" id="KQ947430">
    <property type="protein sequence ID" value="KUJ10043.1"/>
    <property type="molecule type" value="Genomic_DNA"/>
</dbReference>
<dbReference type="GeneID" id="28816068"/>
<evidence type="ECO:0000313" key="3">
    <source>
        <dbReference type="Proteomes" id="UP000070700"/>
    </source>
</evidence>